<reference evidence="5 6" key="1">
    <citation type="journal article" date="2016" name="Genome Biol. Evol.">
        <title>Gene Family Evolution Reflects Adaptation to Soil Environmental Stressors in the Genome of the Collembolan Orchesella cincta.</title>
        <authorList>
            <person name="Faddeeva-Vakhrusheva A."/>
            <person name="Derks M.F."/>
            <person name="Anvar S.Y."/>
            <person name="Agamennone V."/>
            <person name="Suring W."/>
            <person name="Smit S."/>
            <person name="van Straalen N.M."/>
            <person name="Roelofs D."/>
        </authorList>
    </citation>
    <scope>NUCLEOTIDE SEQUENCE [LARGE SCALE GENOMIC DNA]</scope>
    <source>
        <tissue evidence="5">Mixed pool</tissue>
    </source>
</reference>
<dbReference type="OMA" id="TIKTCEY"/>
<gene>
    <name evidence="5" type="ORF">Ocin01_06292</name>
</gene>
<feature type="signal peptide" evidence="4">
    <location>
        <begin position="1"/>
        <end position="25"/>
    </location>
</feature>
<keyword evidence="2" id="KW-1015">Disulfide bond</keyword>
<sequence length="154" mass="17609">MTYHSASSMLSVFLGLSFLIGLSTGLECYVCTNQEGNIEKCLSTIKTCEYGEDTCLTEVRWGSTPYWSQGAEKQYYVTKKCSNRTHCEDRRKQFVHHCHRIWYEDWKCAECCQGDRCNYYVVLGAPGLRFSWLVIAASVITTVCVYFSKDGILS</sequence>
<organism evidence="5 6">
    <name type="scientific">Orchesella cincta</name>
    <name type="common">Springtail</name>
    <name type="synonym">Podura cincta</name>
    <dbReference type="NCBI Taxonomy" id="48709"/>
    <lineage>
        <taxon>Eukaryota</taxon>
        <taxon>Metazoa</taxon>
        <taxon>Ecdysozoa</taxon>
        <taxon>Arthropoda</taxon>
        <taxon>Hexapoda</taxon>
        <taxon>Collembola</taxon>
        <taxon>Entomobryomorpha</taxon>
        <taxon>Entomobryoidea</taxon>
        <taxon>Orchesellidae</taxon>
        <taxon>Orchesellinae</taxon>
        <taxon>Orchesella</taxon>
    </lineage>
</organism>
<dbReference type="EMBL" id="LJIJ01000210">
    <property type="protein sequence ID" value="ODN00390.1"/>
    <property type="molecule type" value="Genomic_DNA"/>
</dbReference>
<evidence type="ECO:0000256" key="3">
    <source>
        <dbReference type="SAM" id="Phobius"/>
    </source>
</evidence>
<evidence type="ECO:0000256" key="4">
    <source>
        <dbReference type="SAM" id="SignalP"/>
    </source>
</evidence>
<accession>A0A1D2N532</accession>
<feature type="transmembrane region" description="Helical" evidence="3">
    <location>
        <begin position="130"/>
        <end position="148"/>
    </location>
</feature>
<dbReference type="CDD" id="cd23599">
    <property type="entry name" value="TFP_LU_ECD_Cold"/>
    <property type="match status" value="1"/>
</dbReference>
<dbReference type="Gene3D" id="2.10.60.10">
    <property type="entry name" value="CD59"/>
    <property type="match status" value="1"/>
</dbReference>
<dbReference type="PANTHER" id="PTHR10036">
    <property type="entry name" value="CD59 GLYCOPROTEIN"/>
    <property type="match status" value="1"/>
</dbReference>
<keyword evidence="1 4" id="KW-0732">Signal</keyword>
<dbReference type="InterPro" id="IPR045860">
    <property type="entry name" value="Snake_toxin-like_sf"/>
</dbReference>
<feature type="chain" id="PRO_5008905042" evidence="4">
    <location>
        <begin position="26"/>
        <end position="154"/>
    </location>
</feature>
<evidence type="ECO:0000256" key="2">
    <source>
        <dbReference type="ARBA" id="ARBA00023157"/>
    </source>
</evidence>
<dbReference type="AlphaFoldDB" id="A0A1D2N532"/>
<proteinExistence type="predicted"/>
<evidence type="ECO:0000256" key="1">
    <source>
        <dbReference type="ARBA" id="ARBA00022729"/>
    </source>
</evidence>
<keyword evidence="3" id="KW-0472">Membrane</keyword>
<dbReference type="PANTHER" id="PTHR10036:SF3">
    <property type="entry name" value="PROTEIN SLEEPLESS-RELATED"/>
    <property type="match status" value="1"/>
</dbReference>
<keyword evidence="6" id="KW-1185">Reference proteome</keyword>
<dbReference type="Proteomes" id="UP000094527">
    <property type="component" value="Unassembled WGS sequence"/>
</dbReference>
<dbReference type="OrthoDB" id="6278121at2759"/>
<evidence type="ECO:0000313" key="6">
    <source>
        <dbReference type="Proteomes" id="UP000094527"/>
    </source>
</evidence>
<protein>
    <submittedName>
        <fullName evidence="5">Uncharacterized protein</fullName>
    </submittedName>
</protein>
<evidence type="ECO:0000313" key="5">
    <source>
        <dbReference type="EMBL" id="ODN00390.1"/>
    </source>
</evidence>
<keyword evidence="3" id="KW-1133">Transmembrane helix</keyword>
<keyword evidence="3" id="KW-0812">Transmembrane</keyword>
<name>A0A1D2N532_ORCCI</name>
<dbReference type="SUPFAM" id="SSF57302">
    <property type="entry name" value="Snake toxin-like"/>
    <property type="match status" value="1"/>
</dbReference>
<comment type="caution">
    <text evidence="5">The sequence shown here is derived from an EMBL/GenBank/DDBJ whole genome shotgun (WGS) entry which is preliminary data.</text>
</comment>
<dbReference type="STRING" id="48709.A0A1D2N532"/>